<evidence type="ECO:0000313" key="15">
    <source>
        <dbReference type="EMBL" id="SHG43542.1"/>
    </source>
</evidence>
<dbReference type="GO" id="GO:0005886">
    <property type="term" value="C:plasma membrane"/>
    <property type="evidence" value="ECO:0007669"/>
    <property type="project" value="UniProtKB-SubCell"/>
</dbReference>
<dbReference type="AlphaFoldDB" id="A0A1M5JSH0"/>
<evidence type="ECO:0000259" key="12">
    <source>
        <dbReference type="Pfam" id="PF02518"/>
    </source>
</evidence>
<dbReference type="SUPFAM" id="SSF55874">
    <property type="entry name" value="ATPase domain of HSP90 chaperone/DNA topoisomerase II/histidine kinase"/>
    <property type="match status" value="1"/>
</dbReference>
<dbReference type="Pfam" id="PF07694">
    <property type="entry name" value="5TM-5TMR_LYT"/>
    <property type="match status" value="1"/>
</dbReference>
<dbReference type="Gene3D" id="1.10.1760.20">
    <property type="match status" value="1"/>
</dbReference>
<dbReference type="InterPro" id="IPR036890">
    <property type="entry name" value="HATPase_C_sf"/>
</dbReference>
<dbReference type="OrthoDB" id="9809348at2"/>
<dbReference type="InterPro" id="IPR050640">
    <property type="entry name" value="Bact_2-comp_sensor_kinase"/>
</dbReference>
<evidence type="ECO:0000256" key="7">
    <source>
        <dbReference type="ARBA" id="ARBA00022840"/>
    </source>
</evidence>
<keyword evidence="4 11" id="KW-0812">Transmembrane</keyword>
<evidence type="ECO:0000256" key="4">
    <source>
        <dbReference type="ARBA" id="ARBA00022692"/>
    </source>
</evidence>
<dbReference type="GO" id="GO:0071555">
    <property type="term" value="P:cell wall organization"/>
    <property type="evidence" value="ECO:0007669"/>
    <property type="project" value="InterPro"/>
</dbReference>
<evidence type="ECO:0000256" key="10">
    <source>
        <dbReference type="ARBA" id="ARBA00023136"/>
    </source>
</evidence>
<keyword evidence="10 11" id="KW-0472">Membrane</keyword>
<feature type="domain" description="Signal transduction histidine kinase internal region" evidence="13">
    <location>
        <begin position="205"/>
        <end position="281"/>
    </location>
</feature>
<dbReference type="Gene3D" id="3.30.565.10">
    <property type="entry name" value="Histidine kinase-like ATPase, C-terminal domain"/>
    <property type="match status" value="1"/>
</dbReference>
<keyword evidence="16" id="KW-1185">Reference proteome</keyword>
<evidence type="ECO:0000256" key="6">
    <source>
        <dbReference type="ARBA" id="ARBA00022777"/>
    </source>
</evidence>
<reference evidence="16" key="1">
    <citation type="submission" date="2016-11" db="EMBL/GenBank/DDBJ databases">
        <authorList>
            <person name="Varghese N."/>
            <person name="Submissions S."/>
        </authorList>
    </citation>
    <scope>NUCLEOTIDE SEQUENCE [LARGE SCALE GENOMIC DNA]</scope>
    <source>
        <strain evidence="16">DSM 2635</strain>
    </source>
</reference>
<keyword evidence="7" id="KW-0067">ATP-binding</keyword>
<evidence type="ECO:0000256" key="2">
    <source>
        <dbReference type="ARBA" id="ARBA00022475"/>
    </source>
</evidence>
<dbReference type="InterPro" id="IPR011620">
    <property type="entry name" value="Sig_transdc_His_kinase_LytS_TM"/>
</dbReference>
<evidence type="ECO:0000259" key="14">
    <source>
        <dbReference type="Pfam" id="PF07694"/>
    </source>
</evidence>
<keyword evidence="8 11" id="KW-1133">Transmembrane helix</keyword>
<dbReference type="InterPro" id="IPR003594">
    <property type="entry name" value="HATPase_dom"/>
</dbReference>
<dbReference type="STRING" id="1121321.SAMN04488530_1024"/>
<evidence type="ECO:0000256" key="9">
    <source>
        <dbReference type="ARBA" id="ARBA00023012"/>
    </source>
</evidence>
<feature type="domain" description="Histidine kinase/HSP90-like ATPase" evidence="12">
    <location>
        <begin position="298"/>
        <end position="395"/>
    </location>
</feature>
<keyword evidence="6 15" id="KW-0418">Kinase</keyword>
<keyword evidence="2" id="KW-1003">Cell membrane</keyword>
<accession>A0A1M5JSH0</accession>
<dbReference type="PANTHER" id="PTHR34220:SF7">
    <property type="entry name" value="SENSOR HISTIDINE KINASE YPDA"/>
    <property type="match status" value="1"/>
</dbReference>
<keyword evidence="3" id="KW-0808">Transferase</keyword>
<feature type="domain" description="Signal transduction histidine kinase 5TM receptor LytS transmembrane region" evidence="14">
    <location>
        <begin position="26"/>
        <end position="190"/>
    </location>
</feature>
<dbReference type="EMBL" id="FQWX01000002">
    <property type="protein sequence ID" value="SHG43542.1"/>
    <property type="molecule type" value="Genomic_DNA"/>
</dbReference>
<dbReference type="PANTHER" id="PTHR34220">
    <property type="entry name" value="SENSOR HISTIDINE KINASE YPDA"/>
    <property type="match status" value="1"/>
</dbReference>
<proteinExistence type="predicted"/>
<gene>
    <name evidence="15" type="ORF">SAMN04488530_1024</name>
</gene>
<dbReference type="Proteomes" id="UP000243255">
    <property type="component" value="Unassembled WGS sequence"/>
</dbReference>
<evidence type="ECO:0000256" key="5">
    <source>
        <dbReference type="ARBA" id="ARBA00022741"/>
    </source>
</evidence>
<evidence type="ECO:0000313" key="16">
    <source>
        <dbReference type="Proteomes" id="UP000243255"/>
    </source>
</evidence>
<protein>
    <submittedName>
        <fullName evidence="15">Two-component system, LytT family, sensor kinase</fullName>
    </submittedName>
</protein>
<feature type="transmembrane region" description="Helical" evidence="11">
    <location>
        <begin position="134"/>
        <end position="158"/>
    </location>
</feature>
<feature type="transmembrane region" description="Helical" evidence="11">
    <location>
        <begin position="6"/>
        <end position="23"/>
    </location>
</feature>
<name>A0A1M5JSH0_9FIRM</name>
<evidence type="ECO:0000256" key="1">
    <source>
        <dbReference type="ARBA" id="ARBA00004651"/>
    </source>
</evidence>
<sequence length="406" mass="45775">MRGSILINLLEKASLLVVLFLLISKMKIFKRIFQKDEYNLKDLIIISLIFTFLAIFSTYNGIEYMGSIVNTRVIAIVSSGILFGPVVSIPAGFLAGAHRYLIDIGGITSIPCFLSSILAGLLSGFLYGKIPKSYKLICGIIAGMVCESFTILLIYLISQPHDIAIDIIRAIYTPMMSGQIAIGFVVSIVEGIERDKREIEARNRAEVRALQRQINPHFLFNSLNTIASFIRFDPKKAKNLIISLSTYLRHNLEFSENLISIDKEIEQVKSYVEIEKARFGELLNVEYDVDKVDVKIPSLIIQPLVENAIIHGILEGGEEGCVKISVKQHKDRVRISVIDNGIGISQKVIDDLYSDNMPKNKIGLYNVHLRLKLFYRHGLKIKRLDKGTVIEFDVRREDYEGNHSRG</sequence>
<feature type="transmembrane region" description="Helical" evidence="11">
    <location>
        <begin position="43"/>
        <end position="62"/>
    </location>
</feature>
<dbReference type="RefSeq" id="WP_073123367.1">
    <property type="nucleotide sequence ID" value="NZ_BAABCH010000028.1"/>
</dbReference>
<evidence type="ECO:0000256" key="3">
    <source>
        <dbReference type="ARBA" id="ARBA00022679"/>
    </source>
</evidence>
<feature type="transmembrane region" description="Helical" evidence="11">
    <location>
        <begin position="107"/>
        <end position="128"/>
    </location>
</feature>
<dbReference type="Pfam" id="PF06580">
    <property type="entry name" value="His_kinase"/>
    <property type="match status" value="1"/>
</dbReference>
<dbReference type="GO" id="GO:0005524">
    <property type="term" value="F:ATP binding"/>
    <property type="evidence" value="ECO:0007669"/>
    <property type="project" value="UniProtKB-KW"/>
</dbReference>
<dbReference type="Pfam" id="PF02518">
    <property type="entry name" value="HATPase_c"/>
    <property type="match status" value="1"/>
</dbReference>
<comment type="subcellular location">
    <subcellularLocation>
        <location evidence="1">Cell membrane</location>
        <topology evidence="1">Multi-pass membrane protein</topology>
    </subcellularLocation>
</comment>
<organism evidence="15 16">
    <name type="scientific">Asaccharospora irregularis DSM 2635</name>
    <dbReference type="NCBI Taxonomy" id="1121321"/>
    <lineage>
        <taxon>Bacteria</taxon>
        <taxon>Bacillati</taxon>
        <taxon>Bacillota</taxon>
        <taxon>Clostridia</taxon>
        <taxon>Peptostreptococcales</taxon>
        <taxon>Peptostreptococcaceae</taxon>
        <taxon>Asaccharospora</taxon>
    </lineage>
</organism>
<keyword evidence="9" id="KW-0902">Two-component regulatory system</keyword>
<evidence type="ECO:0000256" key="8">
    <source>
        <dbReference type="ARBA" id="ARBA00022989"/>
    </source>
</evidence>
<feature type="transmembrane region" description="Helical" evidence="11">
    <location>
        <begin position="74"/>
        <end position="95"/>
    </location>
</feature>
<dbReference type="InterPro" id="IPR010559">
    <property type="entry name" value="Sig_transdc_His_kin_internal"/>
</dbReference>
<evidence type="ECO:0000259" key="13">
    <source>
        <dbReference type="Pfam" id="PF06580"/>
    </source>
</evidence>
<evidence type="ECO:0000256" key="11">
    <source>
        <dbReference type="SAM" id="Phobius"/>
    </source>
</evidence>
<keyword evidence="5" id="KW-0547">Nucleotide-binding</keyword>
<dbReference type="GO" id="GO:0000155">
    <property type="term" value="F:phosphorelay sensor kinase activity"/>
    <property type="evidence" value="ECO:0007669"/>
    <property type="project" value="InterPro"/>
</dbReference>
<feature type="transmembrane region" description="Helical" evidence="11">
    <location>
        <begin position="170"/>
        <end position="189"/>
    </location>
</feature>